<evidence type="ECO:0000313" key="8">
    <source>
        <dbReference type="EMBL" id="PIT94710.1"/>
    </source>
</evidence>
<dbReference type="GO" id="GO:0051539">
    <property type="term" value="F:4 iron, 4 sulfur cluster binding"/>
    <property type="evidence" value="ECO:0007669"/>
    <property type="project" value="UniProtKB-KW"/>
</dbReference>
<dbReference type="AlphaFoldDB" id="A0A2M6WPK8"/>
<organism evidence="8 9">
    <name type="scientific">Candidatus Falkowbacteria bacterium CG10_big_fil_rev_8_21_14_0_10_39_9</name>
    <dbReference type="NCBI Taxonomy" id="1974566"/>
    <lineage>
        <taxon>Bacteria</taxon>
        <taxon>Candidatus Falkowiibacteriota</taxon>
    </lineage>
</organism>
<evidence type="ECO:0000259" key="7">
    <source>
        <dbReference type="Pfam" id="PF01058"/>
    </source>
</evidence>
<evidence type="ECO:0000256" key="6">
    <source>
        <dbReference type="ARBA" id="ARBA00023014"/>
    </source>
</evidence>
<proteinExistence type="inferred from homology"/>
<evidence type="ECO:0000256" key="4">
    <source>
        <dbReference type="ARBA" id="ARBA00022723"/>
    </source>
</evidence>
<comment type="similarity">
    <text evidence="2">Belongs to the complex I 20 kDa subunit family.</text>
</comment>
<evidence type="ECO:0000313" key="9">
    <source>
        <dbReference type="Proteomes" id="UP000228900"/>
    </source>
</evidence>
<name>A0A2M6WPK8_9BACT</name>
<dbReference type="Proteomes" id="UP000228900">
    <property type="component" value="Unassembled WGS sequence"/>
</dbReference>
<dbReference type="GO" id="GO:0046872">
    <property type="term" value="F:metal ion binding"/>
    <property type="evidence" value="ECO:0007669"/>
    <property type="project" value="UniProtKB-KW"/>
</dbReference>
<gene>
    <name evidence="8" type="ORF">COT98_02350</name>
</gene>
<reference evidence="9" key="1">
    <citation type="submission" date="2017-09" db="EMBL/GenBank/DDBJ databases">
        <title>Depth-based differentiation of microbial function through sediment-hosted aquifers and enrichment of novel symbionts in the deep terrestrial subsurface.</title>
        <authorList>
            <person name="Probst A.J."/>
            <person name="Ladd B."/>
            <person name="Jarett J.K."/>
            <person name="Geller-Mcgrath D.E."/>
            <person name="Sieber C.M.K."/>
            <person name="Emerson J.B."/>
            <person name="Anantharaman K."/>
            <person name="Thomas B.C."/>
            <person name="Malmstrom R."/>
            <person name="Stieglmeier M."/>
            <person name="Klingl A."/>
            <person name="Woyke T."/>
            <person name="Ryan C.M."/>
            <person name="Banfield J.F."/>
        </authorList>
    </citation>
    <scope>NUCLEOTIDE SEQUENCE [LARGE SCALE GENOMIC DNA]</scope>
</reference>
<dbReference type="SUPFAM" id="SSF56770">
    <property type="entry name" value="HydA/Nqo6-like"/>
    <property type="match status" value="1"/>
</dbReference>
<evidence type="ECO:0000256" key="2">
    <source>
        <dbReference type="ARBA" id="ARBA00009173"/>
    </source>
</evidence>
<evidence type="ECO:0000256" key="3">
    <source>
        <dbReference type="ARBA" id="ARBA00022485"/>
    </source>
</evidence>
<accession>A0A2M6WPK8</accession>
<comment type="caution">
    <text evidence="8">The sequence shown here is derived from an EMBL/GenBank/DDBJ whole genome shotgun (WGS) entry which is preliminary data.</text>
</comment>
<sequence>MFNIISKIIRTSKNLVTVNDISREQAEILAIGKGIDSKVKKLFRGSLAVRQVDAGSDNSAEQELVALSNSFYDAERFGVHFVASPKHADMLMVTGPVTRNMAEALKRAYASTPTPRIVIAVGDEAINGGLFNGSYTVYDKVADIIPVDYVIPGNPPSPKVILAHLLKILEAIDNKSLDSR</sequence>
<keyword evidence="4" id="KW-0479">Metal-binding</keyword>
<dbReference type="InterPro" id="IPR006137">
    <property type="entry name" value="NADH_UbQ_OxRdtase-like_20kDa"/>
</dbReference>
<feature type="domain" description="NADH:ubiquinone oxidoreductase-like 20kDa subunit" evidence="7">
    <location>
        <begin position="62"/>
        <end position="167"/>
    </location>
</feature>
<comment type="cofactor">
    <cofactor evidence="1">
        <name>[4Fe-4S] cluster</name>
        <dbReference type="ChEBI" id="CHEBI:49883"/>
    </cofactor>
</comment>
<dbReference type="PANTHER" id="PTHR42989:SF1">
    <property type="entry name" value="FORMATE HYDROGENLYASE SUBUNIT 7-RELATED"/>
    <property type="match status" value="1"/>
</dbReference>
<dbReference type="EMBL" id="PFAQ01000038">
    <property type="protein sequence ID" value="PIT94710.1"/>
    <property type="molecule type" value="Genomic_DNA"/>
</dbReference>
<dbReference type="Gene3D" id="3.40.50.12280">
    <property type="match status" value="1"/>
</dbReference>
<dbReference type="InterPro" id="IPR052375">
    <property type="entry name" value="Complex_I_20kDa-like"/>
</dbReference>
<dbReference type="Pfam" id="PF01058">
    <property type="entry name" value="Oxidored_q6"/>
    <property type="match status" value="1"/>
</dbReference>
<keyword evidence="3" id="KW-0004">4Fe-4S</keyword>
<evidence type="ECO:0000256" key="1">
    <source>
        <dbReference type="ARBA" id="ARBA00001966"/>
    </source>
</evidence>
<dbReference type="PANTHER" id="PTHR42989">
    <property type="entry name" value="HYDROGENASE-4 COMPONENT I"/>
    <property type="match status" value="1"/>
</dbReference>
<keyword evidence="5" id="KW-0408">Iron</keyword>
<keyword evidence="6" id="KW-0411">Iron-sulfur</keyword>
<evidence type="ECO:0000256" key="5">
    <source>
        <dbReference type="ARBA" id="ARBA00023004"/>
    </source>
</evidence>
<protein>
    <recommendedName>
        <fullName evidence="7">NADH:ubiquinone oxidoreductase-like 20kDa subunit domain-containing protein</fullName>
    </recommendedName>
</protein>